<dbReference type="EMBL" id="ML978250">
    <property type="protein sequence ID" value="KAF2026058.1"/>
    <property type="molecule type" value="Genomic_DNA"/>
</dbReference>
<organism evidence="2 3">
    <name type="scientific">Setomelanomma holmii</name>
    <dbReference type="NCBI Taxonomy" id="210430"/>
    <lineage>
        <taxon>Eukaryota</taxon>
        <taxon>Fungi</taxon>
        <taxon>Dikarya</taxon>
        <taxon>Ascomycota</taxon>
        <taxon>Pezizomycotina</taxon>
        <taxon>Dothideomycetes</taxon>
        <taxon>Pleosporomycetidae</taxon>
        <taxon>Pleosporales</taxon>
        <taxon>Pleosporineae</taxon>
        <taxon>Phaeosphaeriaceae</taxon>
        <taxon>Setomelanomma</taxon>
    </lineage>
</organism>
<sequence length="187" mass="20239">MHFATILITTLPTATLAVDIYQYTGSDCNGMGYRCAFIPFNTCCCDFSNPRDLGSLQIRQRSDHYGNAAALFRKDGDKLCGTFFEYTELNLACSRPKAGGTFGGTAALQIPDNSVVDADARDLEVKTCENTMVGDAVYTAGGTTYVISNGKTEGLAEMGLSMPNTDIELLKYFMMHADEVIDMGSGR</sequence>
<protein>
    <submittedName>
        <fullName evidence="2">Uncharacterized protein</fullName>
    </submittedName>
</protein>
<gene>
    <name evidence="2" type="ORF">EK21DRAFT_116165</name>
</gene>
<evidence type="ECO:0000313" key="2">
    <source>
        <dbReference type="EMBL" id="KAF2026058.1"/>
    </source>
</evidence>
<dbReference type="AlphaFoldDB" id="A0A9P4LI23"/>
<evidence type="ECO:0000256" key="1">
    <source>
        <dbReference type="SAM" id="SignalP"/>
    </source>
</evidence>
<keyword evidence="3" id="KW-1185">Reference proteome</keyword>
<feature type="signal peptide" evidence="1">
    <location>
        <begin position="1"/>
        <end position="17"/>
    </location>
</feature>
<reference evidence="2" key="1">
    <citation type="journal article" date="2020" name="Stud. Mycol.">
        <title>101 Dothideomycetes genomes: a test case for predicting lifestyles and emergence of pathogens.</title>
        <authorList>
            <person name="Haridas S."/>
            <person name="Albert R."/>
            <person name="Binder M."/>
            <person name="Bloem J."/>
            <person name="Labutti K."/>
            <person name="Salamov A."/>
            <person name="Andreopoulos B."/>
            <person name="Baker S."/>
            <person name="Barry K."/>
            <person name="Bills G."/>
            <person name="Bluhm B."/>
            <person name="Cannon C."/>
            <person name="Castanera R."/>
            <person name="Culley D."/>
            <person name="Daum C."/>
            <person name="Ezra D."/>
            <person name="Gonzalez J."/>
            <person name="Henrissat B."/>
            <person name="Kuo A."/>
            <person name="Liang C."/>
            <person name="Lipzen A."/>
            <person name="Lutzoni F."/>
            <person name="Magnuson J."/>
            <person name="Mondo S."/>
            <person name="Nolan M."/>
            <person name="Ohm R."/>
            <person name="Pangilinan J."/>
            <person name="Park H.-J."/>
            <person name="Ramirez L."/>
            <person name="Alfaro M."/>
            <person name="Sun H."/>
            <person name="Tritt A."/>
            <person name="Yoshinaga Y."/>
            <person name="Zwiers L.-H."/>
            <person name="Turgeon B."/>
            <person name="Goodwin S."/>
            <person name="Spatafora J."/>
            <person name="Crous P."/>
            <person name="Grigoriev I."/>
        </authorList>
    </citation>
    <scope>NUCLEOTIDE SEQUENCE</scope>
    <source>
        <strain evidence="2">CBS 110217</strain>
    </source>
</reference>
<feature type="chain" id="PRO_5040315063" evidence="1">
    <location>
        <begin position="18"/>
        <end position="187"/>
    </location>
</feature>
<proteinExistence type="predicted"/>
<keyword evidence="1" id="KW-0732">Signal</keyword>
<name>A0A9P4LI23_9PLEO</name>
<comment type="caution">
    <text evidence="2">The sequence shown here is derived from an EMBL/GenBank/DDBJ whole genome shotgun (WGS) entry which is preliminary data.</text>
</comment>
<evidence type="ECO:0000313" key="3">
    <source>
        <dbReference type="Proteomes" id="UP000799777"/>
    </source>
</evidence>
<accession>A0A9P4LI23</accession>
<dbReference type="Proteomes" id="UP000799777">
    <property type="component" value="Unassembled WGS sequence"/>
</dbReference>
<dbReference type="OrthoDB" id="5424936at2759"/>